<reference evidence="2 3" key="1">
    <citation type="submission" date="2018-08" db="EMBL/GenBank/DDBJ databases">
        <title>Bacillus phenotypic plasticity.</title>
        <authorList>
            <person name="Hurtado E."/>
        </authorList>
    </citation>
    <scope>NUCLEOTIDE SEQUENCE [LARGE SCALE GENOMIC DNA]</scope>
    <source>
        <strain evidence="2 3">427</strain>
    </source>
</reference>
<sequence length="92" mass="10564">MIYGYTRVSMEVQKSKMHKHIKELNQSGAEKVYYDVSGKDEQQALNELITTLKSDDTVYLMSLDRLSRNEKEAQSILEKIKAKGAEIKVLVK</sequence>
<dbReference type="InterPro" id="IPR036162">
    <property type="entry name" value="Resolvase-like_N_sf"/>
</dbReference>
<dbReference type="Gene3D" id="3.40.50.1390">
    <property type="entry name" value="Resolvase, N-terminal catalytic domain"/>
    <property type="match status" value="1"/>
</dbReference>
<dbReference type="RefSeq" id="WP_148959353.1">
    <property type="nucleotide sequence ID" value="NZ_QSND01000001.1"/>
</dbReference>
<evidence type="ECO:0000259" key="1">
    <source>
        <dbReference type="PROSITE" id="PS51736"/>
    </source>
</evidence>
<comment type="caution">
    <text evidence="2">The sequence shown here is derived from an EMBL/GenBank/DDBJ whole genome shotgun (WGS) entry which is preliminary data.</text>
</comment>
<feature type="domain" description="Resolvase/invertase-type recombinase catalytic" evidence="1">
    <location>
        <begin position="1"/>
        <end position="92"/>
    </location>
</feature>
<protein>
    <recommendedName>
        <fullName evidence="1">Resolvase/invertase-type recombinase catalytic domain-containing protein</fullName>
    </recommendedName>
</protein>
<dbReference type="SUPFAM" id="SSF53041">
    <property type="entry name" value="Resolvase-like"/>
    <property type="match status" value="1"/>
</dbReference>
<dbReference type="Pfam" id="PF00239">
    <property type="entry name" value="Resolvase"/>
    <property type="match status" value="1"/>
</dbReference>
<dbReference type="EMBL" id="QSND01000001">
    <property type="protein sequence ID" value="KAA6452661.1"/>
    <property type="molecule type" value="Genomic_DNA"/>
</dbReference>
<organism evidence="2 3">
    <name type="scientific">Bacillus swezeyi</name>
    <dbReference type="NCBI Taxonomy" id="1925020"/>
    <lineage>
        <taxon>Bacteria</taxon>
        <taxon>Bacillati</taxon>
        <taxon>Bacillota</taxon>
        <taxon>Bacilli</taxon>
        <taxon>Bacillales</taxon>
        <taxon>Bacillaceae</taxon>
        <taxon>Bacillus</taxon>
    </lineage>
</organism>
<evidence type="ECO:0000313" key="2">
    <source>
        <dbReference type="EMBL" id="KAA6452661.1"/>
    </source>
</evidence>
<evidence type="ECO:0000313" key="3">
    <source>
        <dbReference type="Proteomes" id="UP000324326"/>
    </source>
</evidence>
<dbReference type="GO" id="GO:0003677">
    <property type="term" value="F:DNA binding"/>
    <property type="evidence" value="ECO:0007669"/>
    <property type="project" value="InterPro"/>
</dbReference>
<dbReference type="PROSITE" id="PS51736">
    <property type="entry name" value="RECOMBINASES_3"/>
    <property type="match status" value="1"/>
</dbReference>
<gene>
    <name evidence="2" type="ORF">DX927_00055</name>
</gene>
<accession>A0A5M8RY59</accession>
<dbReference type="AlphaFoldDB" id="A0A5M8RY59"/>
<name>A0A5M8RY59_9BACI</name>
<dbReference type="SMART" id="SM00857">
    <property type="entry name" value="Resolvase"/>
    <property type="match status" value="1"/>
</dbReference>
<proteinExistence type="predicted"/>
<dbReference type="Proteomes" id="UP000324326">
    <property type="component" value="Unassembled WGS sequence"/>
</dbReference>
<dbReference type="InterPro" id="IPR006119">
    <property type="entry name" value="Resolv_N"/>
</dbReference>
<dbReference type="GO" id="GO:0000150">
    <property type="term" value="F:DNA strand exchange activity"/>
    <property type="evidence" value="ECO:0007669"/>
    <property type="project" value="InterPro"/>
</dbReference>